<sequence>MKKNAFQLWKTAACLTAAVLIPLGLSALSPAAPERPVEETAPLEEQEIPVTEKSTYPYIEIHGDYRWLWGRGQFRADSLPAPNKVRRHDERGYLATRRLRLFPFVHFDERTSLRTQLEDLRNDKEPDANHHLYLGRLYVQHEQDRLKVEAGRFNYYLLDGNVIDKKVDGLRLRLGQRNDNLGSLTFFAGRTTGADDRHRQRGWSLLHSSQYGRLKSDAAYLDFHRIQSLPPSGPSRAGTGFNRQRIAEWRLMYELTPKLTASLDLLQAWGRHGADGYDTTDSGFVAALTYGHLDERQKGSYEAWIRYYDQPSASILYHTMDGDTTFFRRMDFRGWGARLDYIVCPGLDWAIEGFSLKNRHDTVWTGDFRETVIGTSLTAYF</sequence>
<dbReference type="RefSeq" id="WP_051524921.1">
    <property type="nucleotide sequence ID" value="NZ_CP027569.1"/>
</dbReference>
<dbReference type="OrthoDB" id="1662798at2"/>
<feature type="signal peptide" evidence="1">
    <location>
        <begin position="1"/>
        <end position="31"/>
    </location>
</feature>
<organism evidence="2 3">
    <name type="scientific">Megasphaera elsdenii</name>
    <dbReference type="NCBI Taxonomy" id="907"/>
    <lineage>
        <taxon>Bacteria</taxon>
        <taxon>Bacillati</taxon>
        <taxon>Bacillota</taxon>
        <taxon>Negativicutes</taxon>
        <taxon>Veillonellales</taxon>
        <taxon>Veillonellaceae</taxon>
        <taxon>Megasphaera</taxon>
    </lineage>
</organism>
<feature type="chain" id="PRO_5015496743" description="Alginate export domain-containing protein" evidence="1">
    <location>
        <begin position="32"/>
        <end position="381"/>
    </location>
</feature>
<evidence type="ECO:0008006" key="4">
    <source>
        <dbReference type="Google" id="ProtNLM"/>
    </source>
</evidence>
<evidence type="ECO:0000313" key="3">
    <source>
        <dbReference type="Proteomes" id="UP000238358"/>
    </source>
</evidence>
<dbReference type="Proteomes" id="UP000238358">
    <property type="component" value="Chromosome"/>
</dbReference>
<dbReference type="AlphaFoldDB" id="A0A2S0M9M2"/>
<gene>
    <name evidence="2" type="ORF">C6Y28_11100</name>
</gene>
<protein>
    <recommendedName>
        <fullName evidence="4">Alginate export domain-containing protein</fullName>
    </recommendedName>
</protein>
<evidence type="ECO:0000256" key="1">
    <source>
        <dbReference type="SAM" id="SignalP"/>
    </source>
</evidence>
<keyword evidence="1" id="KW-0732">Signal</keyword>
<accession>A0A2S0M9M2</accession>
<dbReference type="EMBL" id="CP027569">
    <property type="protein sequence ID" value="AVO28133.1"/>
    <property type="molecule type" value="Genomic_DNA"/>
</dbReference>
<proteinExistence type="predicted"/>
<reference evidence="2 3" key="1">
    <citation type="journal article" date="2018" name="Genome Announc.">
        <title>Complete genomes of two Megasphaera elsdenii strains, NCIMB 702410 and ATCC 25940.</title>
        <authorList>
            <person name="Hatmaker E.A."/>
            <person name="O'Dell K."/>
            <person name="Riley L.A."/>
            <person name="Klingeman D.M."/>
            <person name="Guss A.M."/>
        </authorList>
    </citation>
    <scope>NUCLEOTIDE SEQUENCE [LARGE SCALE GENOMIC DNA]</scope>
    <source>
        <strain evidence="2 3">NCIMB702410</strain>
    </source>
</reference>
<name>A0A2S0M9M2_MEGEL</name>
<evidence type="ECO:0000313" key="2">
    <source>
        <dbReference type="EMBL" id="AVO28133.1"/>
    </source>
</evidence>